<feature type="domain" description="DUF8212" evidence="1">
    <location>
        <begin position="133"/>
        <end position="262"/>
    </location>
</feature>
<evidence type="ECO:0000313" key="2">
    <source>
        <dbReference type="EMBL" id="RPD61294.1"/>
    </source>
</evidence>
<evidence type="ECO:0000259" key="1">
    <source>
        <dbReference type="Pfam" id="PF26640"/>
    </source>
</evidence>
<dbReference type="PANTHER" id="PTHR10622">
    <property type="entry name" value="HET DOMAIN-CONTAINING PROTEIN"/>
    <property type="match status" value="1"/>
</dbReference>
<proteinExistence type="predicted"/>
<sequence length="546" mass="61350">MFEWHSRPEVCFVFLHDVGATEDPYAPDSAFRQSEWFRRGWTLQELIAPSEVVFLSQNWLVLGTKRSFACVMEEITNIETAILSHAKELSSVSVARRMSWAASRKTTRVEDEAYSLMGLFGIYMPTIYGEGRNAFLRLREEILRRIPDQSIFAWGTCINLEDSYEPALWPLPISGSWAVPPGGLFATSPSQFDGCRLSVIPQHLFEQKLGFVPPNRPTDPSVTSFGVRIRLPLVDPPSDNVMSRAQPEKIVLGVLACEPRRDRVVALLLSPAEGGPDRYVIRRLTFKLDFSAESKMRALAIPLAWFPIHDVSSSLARSTISYQDVHLCHPRGTLSVFQTGRASHMHVHMSLPASIYDRSHTPAMWVIHLSPWTVTRLKEAGLTPALPRPPNLPLAYMIVLKEYDTQRLDLVNGGSRMYSLHMKSRNMDKNYRVQHSLAMDVTVSSTAQSPTCSKAVQPREVPQWRPMLVLKAEGWQTSAGSTGEFVLRPGPEGERVRVELKEWFPRKSVKHPVDGGFIKTPSIYAMDITILPGSRRTPSANAAGFN</sequence>
<name>A0A5C2SDP1_9APHY</name>
<dbReference type="AlphaFoldDB" id="A0A5C2SDP1"/>
<dbReference type="OrthoDB" id="2654851at2759"/>
<reference evidence="2" key="1">
    <citation type="journal article" date="2018" name="Genome Biol. Evol.">
        <title>Genomics and development of Lentinus tigrinus, a white-rot wood-decaying mushroom with dimorphic fruiting bodies.</title>
        <authorList>
            <person name="Wu B."/>
            <person name="Xu Z."/>
            <person name="Knudson A."/>
            <person name="Carlson A."/>
            <person name="Chen N."/>
            <person name="Kovaka S."/>
            <person name="LaButti K."/>
            <person name="Lipzen A."/>
            <person name="Pennachio C."/>
            <person name="Riley R."/>
            <person name="Schakwitz W."/>
            <person name="Umezawa K."/>
            <person name="Ohm R.A."/>
            <person name="Grigoriev I.V."/>
            <person name="Nagy L.G."/>
            <person name="Gibbons J."/>
            <person name="Hibbett D."/>
        </authorList>
    </citation>
    <scope>NUCLEOTIDE SEQUENCE [LARGE SCALE GENOMIC DNA]</scope>
    <source>
        <strain evidence="2">ALCF2SS1-6</strain>
    </source>
</reference>
<evidence type="ECO:0000313" key="3">
    <source>
        <dbReference type="Proteomes" id="UP000313359"/>
    </source>
</evidence>
<keyword evidence="3" id="KW-1185">Reference proteome</keyword>
<protein>
    <recommendedName>
        <fullName evidence="1">DUF8212 domain-containing protein</fullName>
    </recommendedName>
</protein>
<dbReference type="InterPro" id="IPR058525">
    <property type="entry name" value="DUF8212"/>
</dbReference>
<dbReference type="Pfam" id="PF26640">
    <property type="entry name" value="DUF8212"/>
    <property type="match status" value="1"/>
</dbReference>
<dbReference type="Proteomes" id="UP000313359">
    <property type="component" value="Unassembled WGS sequence"/>
</dbReference>
<gene>
    <name evidence="2" type="ORF">L227DRAFT_652591</name>
</gene>
<accession>A0A5C2SDP1</accession>
<dbReference type="PANTHER" id="PTHR10622:SF12">
    <property type="entry name" value="HET DOMAIN-CONTAINING PROTEIN"/>
    <property type="match status" value="1"/>
</dbReference>
<organism evidence="2 3">
    <name type="scientific">Lentinus tigrinus ALCF2SS1-6</name>
    <dbReference type="NCBI Taxonomy" id="1328759"/>
    <lineage>
        <taxon>Eukaryota</taxon>
        <taxon>Fungi</taxon>
        <taxon>Dikarya</taxon>
        <taxon>Basidiomycota</taxon>
        <taxon>Agaricomycotina</taxon>
        <taxon>Agaricomycetes</taxon>
        <taxon>Polyporales</taxon>
        <taxon>Polyporaceae</taxon>
        <taxon>Lentinus</taxon>
    </lineage>
</organism>
<dbReference type="EMBL" id="ML122262">
    <property type="protein sequence ID" value="RPD61294.1"/>
    <property type="molecule type" value="Genomic_DNA"/>
</dbReference>